<feature type="transmembrane region" description="Helical" evidence="1">
    <location>
        <begin position="35"/>
        <end position="59"/>
    </location>
</feature>
<name>C0Q8V8_DESAH</name>
<dbReference type="Pfam" id="PF09527">
    <property type="entry name" value="ATPase_gene1"/>
    <property type="match status" value="1"/>
</dbReference>
<keyword evidence="3" id="KW-1185">Reference proteome</keyword>
<evidence type="ECO:0000313" key="3">
    <source>
        <dbReference type="Proteomes" id="UP000000442"/>
    </source>
</evidence>
<dbReference type="EC" id="3.6.3.14" evidence="2"/>
<dbReference type="InterPro" id="IPR011744">
    <property type="entry name" value="ATPase_gene1"/>
</dbReference>
<keyword evidence="1" id="KW-1133">Transmembrane helix</keyword>
<dbReference type="eggNOG" id="ENOG5032RTR">
    <property type="taxonomic scope" value="Bacteria"/>
</dbReference>
<dbReference type="STRING" id="177437.HRM2_13370"/>
<organism evidence="2 3">
    <name type="scientific">Desulforapulum autotrophicum (strain ATCC 43914 / DSM 3382 / VKM B-1955 / HRM2)</name>
    <name type="common">Desulfobacterium autotrophicum</name>
    <dbReference type="NCBI Taxonomy" id="177437"/>
    <lineage>
        <taxon>Bacteria</taxon>
        <taxon>Pseudomonadati</taxon>
        <taxon>Thermodesulfobacteriota</taxon>
        <taxon>Desulfobacteria</taxon>
        <taxon>Desulfobacterales</taxon>
        <taxon>Desulfobacteraceae</taxon>
        <taxon>Desulforapulum</taxon>
    </lineage>
</organism>
<dbReference type="RefSeq" id="WP_015903235.1">
    <property type="nucleotide sequence ID" value="NC_012108.1"/>
</dbReference>
<gene>
    <name evidence="2" type="primary">atpI1</name>
    <name evidence="2" type="ordered locus">HRM2_13370</name>
</gene>
<dbReference type="Proteomes" id="UP000000442">
    <property type="component" value="Chromosome"/>
</dbReference>
<sequence>MTRPSHNPDKEPLPGIVARKTDQHIKAQKQEKQSIYFGLGMIGTVGWMIVLPLVAGAMVGRVLDRLWPCAVSFTLTFIFAGLCLGCWFAWQWINRQGE</sequence>
<keyword evidence="1" id="KW-0812">Transmembrane</keyword>
<keyword evidence="1" id="KW-0472">Membrane</keyword>
<protein>
    <submittedName>
        <fullName evidence="2">AtpI1</fullName>
        <ecNumber evidence="2">3.6.3.14</ecNumber>
    </submittedName>
</protein>
<dbReference type="KEGG" id="dat:HRM2_13370"/>
<dbReference type="InterPro" id="IPR032820">
    <property type="entry name" value="ATPase_put"/>
</dbReference>
<evidence type="ECO:0000256" key="1">
    <source>
        <dbReference type="SAM" id="Phobius"/>
    </source>
</evidence>
<evidence type="ECO:0000313" key="2">
    <source>
        <dbReference type="EMBL" id="ACN14448.1"/>
    </source>
</evidence>
<dbReference type="EMBL" id="CP001087">
    <property type="protein sequence ID" value="ACN14448.1"/>
    <property type="molecule type" value="Genomic_DNA"/>
</dbReference>
<dbReference type="OrthoDB" id="466056at2"/>
<accession>C0Q8V8</accession>
<dbReference type="GO" id="GO:0016787">
    <property type="term" value="F:hydrolase activity"/>
    <property type="evidence" value="ECO:0007669"/>
    <property type="project" value="UniProtKB-KW"/>
</dbReference>
<dbReference type="HOGENOM" id="CLU_137927_3_0_7"/>
<dbReference type="NCBIfam" id="TIGR02230">
    <property type="entry name" value="ATPase_gene1"/>
    <property type="match status" value="1"/>
</dbReference>
<keyword evidence="2" id="KW-0378">Hydrolase</keyword>
<feature type="transmembrane region" description="Helical" evidence="1">
    <location>
        <begin position="65"/>
        <end position="90"/>
    </location>
</feature>
<proteinExistence type="predicted"/>
<dbReference type="AlphaFoldDB" id="C0Q8V8"/>
<reference evidence="2 3" key="1">
    <citation type="journal article" date="2009" name="Environ. Microbiol.">
        <title>Genome sequence of Desulfobacterium autotrophicum HRM2, a marine sulfate reducer oxidizing organic carbon completely to carbon dioxide.</title>
        <authorList>
            <person name="Strittmatter A.W."/>
            <person name="Liesegang H."/>
            <person name="Rabus R."/>
            <person name="Decker I."/>
            <person name="Amann J."/>
            <person name="Andres S."/>
            <person name="Henne A."/>
            <person name="Fricke W.F."/>
            <person name="Martinez-Arias R."/>
            <person name="Bartels D."/>
            <person name="Goesmann A."/>
            <person name="Krause L."/>
            <person name="Puehler A."/>
            <person name="Klenk H.P."/>
            <person name="Richter M."/>
            <person name="Schuler M."/>
            <person name="Gloeckner F.O."/>
            <person name="Meyerdierks A."/>
            <person name="Gottschalk G."/>
            <person name="Amann R."/>
        </authorList>
    </citation>
    <scope>NUCLEOTIDE SEQUENCE [LARGE SCALE GENOMIC DNA]</scope>
    <source>
        <strain evidence="3">ATCC 43914 / DSM 3382 / HRM2</strain>
    </source>
</reference>